<evidence type="ECO:0000256" key="1">
    <source>
        <dbReference type="ARBA" id="ARBA00008779"/>
    </source>
</evidence>
<dbReference type="Gene3D" id="3.40.720.10">
    <property type="entry name" value="Alkaline Phosphatase, subunit A"/>
    <property type="match status" value="1"/>
</dbReference>
<dbReference type="Pfam" id="PF00884">
    <property type="entry name" value="Sulfatase"/>
    <property type="match status" value="1"/>
</dbReference>
<evidence type="ECO:0000256" key="5">
    <source>
        <dbReference type="SAM" id="MobiDB-lite"/>
    </source>
</evidence>
<keyword evidence="2" id="KW-0732">Signal</keyword>
<keyword evidence="4" id="KW-0325">Glycoprotein</keyword>
<dbReference type="PANTHER" id="PTHR43108:SF6">
    <property type="entry name" value="N-SULPHOGLUCOSAMINE SULPHOHYDROLASE"/>
    <property type="match status" value="1"/>
</dbReference>
<evidence type="ECO:0000256" key="4">
    <source>
        <dbReference type="ARBA" id="ARBA00023180"/>
    </source>
</evidence>
<name>A0A7Z0DCB3_9ACTN</name>
<feature type="domain" description="Sulfatase N-terminal" evidence="6">
    <location>
        <begin position="12"/>
        <end position="350"/>
    </location>
</feature>
<proteinExistence type="inferred from homology"/>
<accession>A0A7Z0DCB3</accession>
<dbReference type="InterPro" id="IPR000917">
    <property type="entry name" value="Sulfatase_N"/>
</dbReference>
<evidence type="ECO:0000259" key="6">
    <source>
        <dbReference type="Pfam" id="PF00884"/>
    </source>
</evidence>
<dbReference type="InterPro" id="IPR024607">
    <property type="entry name" value="Sulfatase_CS"/>
</dbReference>
<dbReference type="GO" id="GO:0016787">
    <property type="term" value="F:hydrolase activity"/>
    <property type="evidence" value="ECO:0007669"/>
    <property type="project" value="UniProtKB-KW"/>
</dbReference>
<evidence type="ECO:0000256" key="2">
    <source>
        <dbReference type="ARBA" id="ARBA00022729"/>
    </source>
</evidence>
<keyword evidence="8" id="KW-1185">Reference proteome</keyword>
<sequence>MTTERALMRTRPNILLIMSDDHAARAIGAYGSVVNATPRIDEIARRGARLDSCFCTNAICAPSRASILTGTYSHVNGVLTLAIPMDASQPTFVSRLKEDGYRTGLVGKWHLGHGEAHDPQGFDYWDVLLGQGEYVDPRFRTAAGERTETGYVTDVITDLGIGWLDSQAPDEPWCLLVHHKAPHSPWEPDAKHAGMYADPIPLPDTFDDDYDTRSVAAHHATMRVADYLRRDDLKIDPPEGLSYSDLAAWKYQRFMEDYLAVIASVDDNVGRLIDWLDDRDQFDDTIVIYTSDQGYFIGEHGWFDKRFMYEESLRMPFLISYPRAIAAGTESGEMVANVDFARTLLEAAGVQPDPRMQGRSFWRDLAPGTPEPARDGLYYRYWENDSSDHHVLAHYGLRTERYKIIYFYNDGLGVPGSGPYTYPPEWELYDLANDPDELHNVYHDPAYGEIREQLKRELWQAQAAVGDEPHPRQPAPGPLTVD</sequence>
<dbReference type="AlphaFoldDB" id="A0A7Z0DCB3"/>
<dbReference type="SUPFAM" id="SSF53649">
    <property type="entry name" value="Alkaline phosphatase-like"/>
    <property type="match status" value="1"/>
</dbReference>
<evidence type="ECO:0000313" key="8">
    <source>
        <dbReference type="Proteomes" id="UP000527616"/>
    </source>
</evidence>
<organism evidence="7 8">
    <name type="scientific">Naumannella cuiyingiana</name>
    <dbReference type="NCBI Taxonomy" id="1347891"/>
    <lineage>
        <taxon>Bacteria</taxon>
        <taxon>Bacillati</taxon>
        <taxon>Actinomycetota</taxon>
        <taxon>Actinomycetes</taxon>
        <taxon>Propionibacteriales</taxon>
        <taxon>Propionibacteriaceae</taxon>
        <taxon>Naumannella</taxon>
    </lineage>
</organism>
<dbReference type="CDD" id="cd16031">
    <property type="entry name" value="G6S_like"/>
    <property type="match status" value="1"/>
</dbReference>
<dbReference type="Proteomes" id="UP000527616">
    <property type="component" value="Unassembled WGS sequence"/>
</dbReference>
<dbReference type="PANTHER" id="PTHR43108">
    <property type="entry name" value="N-ACETYLGLUCOSAMINE-6-SULFATASE FAMILY MEMBER"/>
    <property type="match status" value="1"/>
</dbReference>
<dbReference type="EMBL" id="JACBZS010000001">
    <property type="protein sequence ID" value="NYI72690.1"/>
    <property type="molecule type" value="Genomic_DNA"/>
</dbReference>
<comment type="caution">
    <text evidence="7">The sequence shown here is derived from an EMBL/GenBank/DDBJ whole genome shotgun (WGS) entry which is preliminary data.</text>
</comment>
<keyword evidence="3" id="KW-0378">Hydrolase</keyword>
<evidence type="ECO:0000313" key="7">
    <source>
        <dbReference type="EMBL" id="NYI72690.1"/>
    </source>
</evidence>
<comment type="similarity">
    <text evidence="1">Belongs to the sulfatase family.</text>
</comment>
<dbReference type="PROSITE" id="PS00149">
    <property type="entry name" value="SULFATASE_2"/>
    <property type="match status" value="1"/>
</dbReference>
<dbReference type="InterPro" id="IPR017850">
    <property type="entry name" value="Alkaline_phosphatase_core_sf"/>
</dbReference>
<dbReference type="PROSITE" id="PS00523">
    <property type="entry name" value="SULFATASE_1"/>
    <property type="match status" value="1"/>
</dbReference>
<evidence type="ECO:0000256" key="3">
    <source>
        <dbReference type="ARBA" id="ARBA00022801"/>
    </source>
</evidence>
<feature type="region of interest" description="Disordered" evidence="5">
    <location>
        <begin position="462"/>
        <end position="482"/>
    </location>
</feature>
<reference evidence="7 8" key="1">
    <citation type="submission" date="2020-07" db="EMBL/GenBank/DDBJ databases">
        <title>Sequencing the genomes of 1000 actinobacteria strains.</title>
        <authorList>
            <person name="Klenk H.-P."/>
        </authorList>
    </citation>
    <scope>NUCLEOTIDE SEQUENCE [LARGE SCALE GENOMIC DNA]</scope>
    <source>
        <strain evidence="7 8">DSM 103164</strain>
    </source>
</reference>
<feature type="compositionally biased region" description="Pro residues" evidence="5">
    <location>
        <begin position="472"/>
        <end position="482"/>
    </location>
</feature>
<gene>
    <name evidence="7" type="ORF">GGQ54_003250</name>
</gene>
<dbReference type="RefSeq" id="WP_343046005.1">
    <property type="nucleotide sequence ID" value="NZ_JACBZS010000001.1"/>
</dbReference>
<protein>
    <submittedName>
        <fullName evidence="7">Arylsulfatase A-like enzyme</fullName>
    </submittedName>
</protein>